<dbReference type="InterPro" id="IPR006140">
    <property type="entry name" value="D-isomer_DH_NAD-bd"/>
</dbReference>
<dbReference type="Proteomes" id="UP000286848">
    <property type="component" value="Unassembled WGS sequence"/>
</dbReference>
<evidence type="ECO:0000256" key="2">
    <source>
        <dbReference type="ARBA" id="ARBA00023002"/>
    </source>
</evidence>
<evidence type="ECO:0000256" key="3">
    <source>
        <dbReference type="ARBA" id="ARBA00023027"/>
    </source>
</evidence>
<evidence type="ECO:0000259" key="6">
    <source>
        <dbReference type="Pfam" id="PF02826"/>
    </source>
</evidence>
<dbReference type="SUPFAM" id="SSF51735">
    <property type="entry name" value="NAD(P)-binding Rossmann-fold domains"/>
    <property type="match status" value="1"/>
</dbReference>
<dbReference type="PANTHER" id="PTHR43026">
    <property type="entry name" value="2-HYDROXYACID DEHYDROGENASE HOMOLOG 1-RELATED"/>
    <property type="match status" value="1"/>
</dbReference>
<feature type="domain" description="D-isomer specific 2-hydroxyacid dehydrogenase NAD-binding" evidence="6">
    <location>
        <begin position="112"/>
        <end position="297"/>
    </location>
</feature>
<accession>A0A401IUH6</accession>
<dbReference type="InterPro" id="IPR058205">
    <property type="entry name" value="D-LDH-like"/>
</dbReference>
<dbReference type="RefSeq" id="WP_124977215.1">
    <property type="nucleotide sequence ID" value="NZ_BFFP01000027.1"/>
</dbReference>
<dbReference type="InterPro" id="IPR006139">
    <property type="entry name" value="D-isomer_2_OHA_DH_cat_dom"/>
</dbReference>
<keyword evidence="3" id="KW-0520">NAD</keyword>
<organism evidence="7 8">
    <name type="scientific">Ligilactobacillus salitolerans</name>
    <dbReference type="NCBI Taxonomy" id="1808352"/>
    <lineage>
        <taxon>Bacteria</taxon>
        <taxon>Bacillati</taxon>
        <taxon>Bacillota</taxon>
        <taxon>Bacilli</taxon>
        <taxon>Lactobacillales</taxon>
        <taxon>Lactobacillaceae</taxon>
        <taxon>Ligilactobacillus</taxon>
    </lineage>
</organism>
<dbReference type="AlphaFoldDB" id="A0A401IUH6"/>
<dbReference type="OrthoDB" id="9805416at2"/>
<dbReference type="InterPro" id="IPR029753">
    <property type="entry name" value="D-isomer_DH_CS"/>
</dbReference>
<reference evidence="7 8" key="1">
    <citation type="journal article" date="2019" name="Int. J. Syst. Evol. Microbiol.">
        <title>Lactobacillus salitolerans sp. nov., a novel lactic acid bacterium isolated from spent mushroom substrates.</title>
        <authorList>
            <person name="Tohno M."/>
            <person name="Tanizawa Y."/>
            <person name="Kojima Y."/>
            <person name="Sakamoto M."/>
            <person name="Nakamura Y."/>
            <person name="Ohkuma M."/>
            <person name="Kobayashi H."/>
        </authorList>
    </citation>
    <scope>NUCLEOTIDE SEQUENCE [LARGE SCALE GENOMIC DNA]</scope>
    <source>
        <strain evidence="7 8">YK43</strain>
    </source>
</reference>
<dbReference type="Gene3D" id="3.40.50.720">
    <property type="entry name" value="NAD(P)-binding Rossmann-like Domain"/>
    <property type="match status" value="2"/>
</dbReference>
<dbReference type="SUPFAM" id="SSF52283">
    <property type="entry name" value="Formate/glycerate dehydrogenase catalytic domain-like"/>
    <property type="match status" value="1"/>
</dbReference>
<comment type="similarity">
    <text evidence="1 4">Belongs to the D-isomer specific 2-hydroxyacid dehydrogenase family.</text>
</comment>
<evidence type="ECO:0000256" key="4">
    <source>
        <dbReference type="RuleBase" id="RU003719"/>
    </source>
</evidence>
<keyword evidence="2 4" id="KW-0560">Oxidoreductase</keyword>
<comment type="caution">
    <text evidence="7">The sequence shown here is derived from an EMBL/GenBank/DDBJ whole genome shotgun (WGS) entry which is preliminary data.</text>
</comment>
<dbReference type="InterPro" id="IPR036291">
    <property type="entry name" value="NAD(P)-bd_dom_sf"/>
</dbReference>
<dbReference type="Pfam" id="PF00389">
    <property type="entry name" value="2-Hacid_dh"/>
    <property type="match status" value="1"/>
</dbReference>
<sequence>MKILILSVRPDEQTAINAWKDRHPDVSVTSAEWELHSDTVDQVEGYAGIVIQQRSLIEDDVYPRLHELGIKQITTRTAGFDVINLKAAAANGLAVSNVPAYSPRSVAELALTHTLRLIRKQELVDQRVHNQDFRWNGLQGAEIHSLTIGIIGAGRIGGTAARLFDALGAKVIANDIKPNHELDDVLTFKSLEEVLKQADVICLHVDLNETSKNLIDAHALSLMKPTAYLVNECRGPVVDTKALLAALKEGRLAGAALDTLVGEEKFFNFDLRGKELPSADLIGLRKLDNVIITPHVGFYTNIAVQNMIDISLDDTLAIISGVECEHVVQQAAQA</sequence>
<dbReference type="Pfam" id="PF02826">
    <property type="entry name" value="2-Hacid_dh_C"/>
    <property type="match status" value="1"/>
</dbReference>
<keyword evidence="8" id="KW-1185">Reference proteome</keyword>
<evidence type="ECO:0000256" key="1">
    <source>
        <dbReference type="ARBA" id="ARBA00005854"/>
    </source>
</evidence>
<evidence type="ECO:0000259" key="5">
    <source>
        <dbReference type="Pfam" id="PF00389"/>
    </source>
</evidence>
<name>A0A401IUH6_9LACO</name>
<feature type="domain" description="D-isomer specific 2-hydroxyacid dehydrogenase catalytic" evidence="5">
    <location>
        <begin position="4"/>
        <end position="328"/>
    </location>
</feature>
<dbReference type="GO" id="GO:0008720">
    <property type="term" value="F:D-lactate dehydrogenase (NAD+) activity"/>
    <property type="evidence" value="ECO:0007669"/>
    <property type="project" value="TreeGrafter"/>
</dbReference>
<dbReference type="PROSITE" id="PS00671">
    <property type="entry name" value="D_2_HYDROXYACID_DH_3"/>
    <property type="match status" value="1"/>
</dbReference>
<proteinExistence type="inferred from homology"/>
<dbReference type="CDD" id="cd12186">
    <property type="entry name" value="LDH"/>
    <property type="match status" value="1"/>
</dbReference>
<dbReference type="PANTHER" id="PTHR43026:SF1">
    <property type="entry name" value="2-HYDROXYACID DEHYDROGENASE HOMOLOG 1-RELATED"/>
    <property type="match status" value="1"/>
</dbReference>
<dbReference type="EMBL" id="BFFP01000027">
    <property type="protein sequence ID" value="GBG95148.1"/>
    <property type="molecule type" value="Genomic_DNA"/>
</dbReference>
<gene>
    <name evidence="7" type="primary">ldhD</name>
    <name evidence="7" type="ORF">LFYK43_16070</name>
</gene>
<dbReference type="GO" id="GO:0051287">
    <property type="term" value="F:NAD binding"/>
    <property type="evidence" value="ECO:0007669"/>
    <property type="project" value="InterPro"/>
</dbReference>
<protein>
    <submittedName>
        <fullName evidence="7">D-lactate dehydrogenase</fullName>
    </submittedName>
</protein>
<evidence type="ECO:0000313" key="7">
    <source>
        <dbReference type="EMBL" id="GBG95148.1"/>
    </source>
</evidence>
<evidence type="ECO:0000313" key="8">
    <source>
        <dbReference type="Proteomes" id="UP000286848"/>
    </source>
</evidence>